<comment type="caution">
    <text evidence="2">The sequence shown here is derived from an EMBL/GenBank/DDBJ whole genome shotgun (WGS) entry which is preliminary data.</text>
</comment>
<protein>
    <submittedName>
        <fullName evidence="2">Uncharacterized protein</fullName>
    </submittedName>
</protein>
<dbReference type="Proteomes" id="UP001152130">
    <property type="component" value="Unassembled WGS sequence"/>
</dbReference>
<accession>A0A9W8PU55</accession>
<evidence type="ECO:0000256" key="1">
    <source>
        <dbReference type="SAM" id="MobiDB-lite"/>
    </source>
</evidence>
<reference evidence="2" key="1">
    <citation type="submission" date="2022-10" db="EMBL/GenBank/DDBJ databases">
        <title>Fusarium specimens isolated from Avocado Roots.</title>
        <authorList>
            <person name="Stajich J."/>
            <person name="Roper C."/>
            <person name="Heimlech-Rivalta G."/>
        </authorList>
    </citation>
    <scope>NUCLEOTIDE SEQUENCE</scope>
    <source>
        <strain evidence="2">CF00143</strain>
    </source>
</reference>
<feature type="region of interest" description="Disordered" evidence="1">
    <location>
        <begin position="35"/>
        <end position="55"/>
    </location>
</feature>
<keyword evidence="3" id="KW-1185">Reference proteome</keyword>
<sequence>MVDDRIRVYNSRLAVFHVRCSLFTMADRTPILIIDSDDEMDGTPNPEPQRPPLSSEAIRETMQYVPTRPAGTRIRRAGELSLQELVALSQELKALEEHTQQPVTMDDFRRMIQNVFDGWDTSYALGRPPVLSALRASKWASGVFLFEQIIMSHRYPILIIDSDDEQDVAPVPAPIRVQNAENFDPNAEMGPDERLD</sequence>
<dbReference type="AlphaFoldDB" id="A0A9W8PU55"/>
<evidence type="ECO:0000313" key="3">
    <source>
        <dbReference type="Proteomes" id="UP001152130"/>
    </source>
</evidence>
<organism evidence="2 3">
    <name type="scientific">Fusarium irregulare</name>
    <dbReference type="NCBI Taxonomy" id="2494466"/>
    <lineage>
        <taxon>Eukaryota</taxon>
        <taxon>Fungi</taxon>
        <taxon>Dikarya</taxon>
        <taxon>Ascomycota</taxon>
        <taxon>Pezizomycotina</taxon>
        <taxon>Sordariomycetes</taxon>
        <taxon>Hypocreomycetidae</taxon>
        <taxon>Hypocreales</taxon>
        <taxon>Nectriaceae</taxon>
        <taxon>Fusarium</taxon>
        <taxon>Fusarium incarnatum-equiseti species complex</taxon>
    </lineage>
</organism>
<gene>
    <name evidence="2" type="ORF">NW766_003885</name>
</gene>
<name>A0A9W8PU55_9HYPO</name>
<proteinExistence type="predicted"/>
<dbReference type="OrthoDB" id="5103494at2759"/>
<feature type="region of interest" description="Disordered" evidence="1">
    <location>
        <begin position="175"/>
        <end position="196"/>
    </location>
</feature>
<evidence type="ECO:0000313" key="2">
    <source>
        <dbReference type="EMBL" id="KAJ4017816.1"/>
    </source>
</evidence>
<dbReference type="EMBL" id="JAPDHF010000005">
    <property type="protein sequence ID" value="KAJ4017816.1"/>
    <property type="molecule type" value="Genomic_DNA"/>
</dbReference>